<organism evidence="1 2">
    <name type="scientific">Leptospira interrogans serovar Grippotyphosa str. LT2186</name>
    <dbReference type="NCBI Taxonomy" id="1001599"/>
    <lineage>
        <taxon>Bacteria</taxon>
        <taxon>Pseudomonadati</taxon>
        <taxon>Spirochaetota</taxon>
        <taxon>Spirochaetia</taxon>
        <taxon>Leptospirales</taxon>
        <taxon>Leptospiraceae</taxon>
        <taxon>Leptospira</taxon>
    </lineage>
</organism>
<proteinExistence type="predicted"/>
<evidence type="ECO:0000313" key="2">
    <source>
        <dbReference type="Proteomes" id="UP000011776"/>
    </source>
</evidence>
<evidence type="ECO:0000313" key="1">
    <source>
        <dbReference type="EMBL" id="EMG10633.1"/>
    </source>
</evidence>
<gene>
    <name evidence="1" type="ORF">LEP1GSC151_5194</name>
</gene>
<comment type="caution">
    <text evidence="1">The sequence shown here is derived from an EMBL/GenBank/DDBJ whole genome shotgun (WGS) entry which is preliminary data.</text>
</comment>
<name>M3GVD9_LEPIR</name>
<dbReference type="Proteomes" id="UP000011776">
    <property type="component" value="Unassembled WGS sequence"/>
</dbReference>
<reference evidence="1 2" key="1">
    <citation type="submission" date="2013-02" db="EMBL/GenBank/DDBJ databases">
        <authorList>
            <person name="Harkins D.M."/>
            <person name="Durkin A.S."/>
            <person name="Brinkac L.M."/>
            <person name="Haft D.H."/>
            <person name="Selengut J.D."/>
            <person name="Sanka R."/>
            <person name="DePew J."/>
            <person name="Purushe J."/>
            <person name="Tulsiani S.M."/>
            <person name="Graham G.C."/>
            <person name="Burns M.-A."/>
            <person name="Dohnt M.F."/>
            <person name="Smythe L.D."/>
            <person name="McKay D.B."/>
            <person name="Craig S.B."/>
            <person name="Vinetz J.M."/>
            <person name="Sutton G.G."/>
            <person name="Nierman W.C."/>
            <person name="Fouts D.E."/>
        </authorList>
    </citation>
    <scope>NUCLEOTIDE SEQUENCE [LARGE SCALE GENOMIC DNA]</scope>
    <source>
        <strain evidence="1 2">LT2186</strain>
    </source>
</reference>
<protein>
    <submittedName>
        <fullName evidence="1">Uncharacterized protein</fullName>
    </submittedName>
</protein>
<accession>M3GVD9</accession>
<sequence length="37" mass="4702">MNFYGFIGTRHFLQSRIILFLKQEFLKMWELSRCKRY</sequence>
<dbReference type="AlphaFoldDB" id="M3GVD9"/>
<dbReference type="EMBL" id="AFME02000229">
    <property type="protein sequence ID" value="EMG10633.1"/>
    <property type="molecule type" value="Genomic_DNA"/>
</dbReference>
<dbReference type="BioCyc" id="LINT1001599:G11K9-2633-MONOMER"/>